<protein>
    <submittedName>
        <fullName evidence="3">Hypothetical_protein</fullName>
    </submittedName>
</protein>
<organism evidence="2">
    <name type="scientific">Hexamita inflata</name>
    <dbReference type="NCBI Taxonomy" id="28002"/>
    <lineage>
        <taxon>Eukaryota</taxon>
        <taxon>Metamonada</taxon>
        <taxon>Diplomonadida</taxon>
        <taxon>Hexamitidae</taxon>
        <taxon>Hexamitinae</taxon>
        <taxon>Hexamita</taxon>
    </lineage>
</organism>
<name>A0AA86PD72_9EUKA</name>
<evidence type="ECO:0000313" key="2">
    <source>
        <dbReference type="EMBL" id="CAI9936825.1"/>
    </source>
</evidence>
<keyword evidence="1" id="KW-1133">Transmembrane helix</keyword>
<dbReference type="EMBL" id="CAXDID020000098">
    <property type="protein sequence ID" value="CAL6025308.1"/>
    <property type="molecule type" value="Genomic_DNA"/>
</dbReference>
<evidence type="ECO:0000313" key="3">
    <source>
        <dbReference type="EMBL" id="CAL6025308.1"/>
    </source>
</evidence>
<dbReference type="Proteomes" id="UP001642409">
    <property type="component" value="Unassembled WGS sequence"/>
</dbReference>
<evidence type="ECO:0000256" key="1">
    <source>
        <dbReference type="SAM" id="Phobius"/>
    </source>
</evidence>
<gene>
    <name evidence="2" type="ORF">HINF_LOCUS24470</name>
    <name evidence="3" type="ORF">HINF_LOCUS30146</name>
</gene>
<sequence length="188" mass="21689">MEIKHSFFHQLVTMQKLNNILVILVILVIRIEKSLGRVFVSSENLQQLFAKVELNICYGVDQQLAFICDRIKMCLESCAFLRYAFQIGSRCRNSLHSSGSLNLSQARLLLFSQPETTKILQLIYNLEAAIKFNSVDMYFSEALCCNGEISVILLSFISKYANNLHSQRGLKSVILLFYKYKDFKFFKC</sequence>
<reference evidence="3 4" key="2">
    <citation type="submission" date="2024-07" db="EMBL/GenBank/DDBJ databases">
        <authorList>
            <person name="Akdeniz Z."/>
        </authorList>
    </citation>
    <scope>NUCLEOTIDE SEQUENCE [LARGE SCALE GENOMIC DNA]</scope>
</reference>
<feature type="transmembrane region" description="Helical" evidence="1">
    <location>
        <begin position="6"/>
        <end position="29"/>
    </location>
</feature>
<proteinExistence type="predicted"/>
<keyword evidence="1" id="KW-0472">Membrane</keyword>
<comment type="caution">
    <text evidence="2">The sequence shown here is derived from an EMBL/GenBank/DDBJ whole genome shotgun (WGS) entry which is preliminary data.</text>
</comment>
<dbReference type="AlphaFoldDB" id="A0AA86PD72"/>
<keyword evidence="1" id="KW-0812">Transmembrane</keyword>
<dbReference type="EMBL" id="CATOUU010000642">
    <property type="protein sequence ID" value="CAI9936825.1"/>
    <property type="molecule type" value="Genomic_DNA"/>
</dbReference>
<keyword evidence="4" id="KW-1185">Reference proteome</keyword>
<accession>A0AA86PD72</accession>
<evidence type="ECO:0000313" key="4">
    <source>
        <dbReference type="Proteomes" id="UP001642409"/>
    </source>
</evidence>
<reference evidence="2" key="1">
    <citation type="submission" date="2023-06" db="EMBL/GenBank/DDBJ databases">
        <authorList>
            <person name="Kurt Z."/>
        </authorList>
    </citation>
    <scope>NUCLEOTIDE SEQUENCE</scope>
</reference>